<dbReference type="AlphaFoldDB" id="A0AAX6GE44"/>
<name>A0AAX6GE44_IRIPA</name>
<keyword evidence="3" id="KW-1185">Reference proteome</keyword>
<gene>
    <name evidence="2" type="ORF">M6B38_370580</name>
</gene>
<accession>A0AAX6GE44</accession>
<reference evidence="2" key="2">
    <citation type="submission" date="2023-04" db="EMBL/GenBank/DDBJ databases">
        <authorList>
            <person name="Bruccoleri R.E."/>
            <person name="Oakeley E.J."/>
            <person name="Faust A.-M."/>
            <person name="Dessus-Babus S."/>
            <person name="Altorfer M."/>
            <person name="Burckhardt D."/>
            <person name="Oertli M."/>
            <person name="Naumann U."/>
            <person name="Petersen F."/>
            <person name="Wong J."/>
        </authorList>
    </citation>
    <scope>NUCLEOTIDE SEQUENCE</scope>
    <source>
        <strain evidence="2">GSM-AAB239-AS_SAM_17_03QT</strain>
        <tissue evidence="2">Leaf</tissue>
    </source>
</reference>
<feature type="region of interest" description="Disordered" evidence="1">
    <location>
        <begin position="78"/>
        <end position="121"/>
    </location>
</feature>
<organism evidence="2 3">
    <name type="scientific">Iris pallida</name>
    <name type="common">Sweet iris</name>
    <dbReference type="NCBI Taxonomy" id="29817"/>
    <lineage>
        <taxon>Eukaryota</taxon>
        <taxon>Viridiplantae</taxon>
        <taxon>Streptophyta</taxon>
        <taxon>Embryophyta</taxon>
        <taxon>Tracheophyta</taxon>
        <taxon>Spermatophyta</taxon>
        <taxon>Magnoliopsida</taxon>
        <taxon>Liliopsida</taxon>
        <taxon>Asparagales</taxon>
        <taxon>Iridaceae</taxon>
        <taxon>Iridoideae</taxon>
        <taxon>Irideae</taxon>
        <taxon>Iris</taxon>
    </lineage>
</organism>
<dbReference type="EMBL" id="JANAVB010020600">
    <property type="protein sequence ID" value="KAJ6826753.1"/>
    <property type="molecule type" value="Genomic_DNA"/>
</dbReference>
<feature type="compositionally biased region" description="Acidic residues" evidence="1">
    <location>
        <begin position="85"/>
        <end position="95"/>
    </location>
</feature>
<evidence type="ECO:0000313" key="3">
    <source>
        <dbReference type="Proteomes" id="UP001140949"/>
    </source>
</evidence>
<sequence>MEVAGNCLQWPHSPSVPHFLRLPHASPCPSLSRRRSFDRLRRTHRTTLTRSLSAGFTNDGESDDDFVKRIQHLILEINQQTESTPLDDGDDDPECSQETNTSTNSSVSASSVVPFSAEPPWPAVRPERRDDDLVVPASVQRRANIIRGLPLSLRIIKKKKRREENLSVAVDSAVKKAFSSMVFIVRELQSYTLQMREVLFYENLQGVLARVQEDMNSSFVWLFQKIFPCTPTLMVCVMLLLANFMVHSISSGSALAAPVPIPQSSVIVVVEGDYKQDRDTGFDSSAAAVAEAIETIDIGKTASVDGSDGGSGGAKLVAAGGADDDSYFNGGGGGVVVPDEEVVVWNRMVEEVTRMRAGERGDALMDRDTLRSLVAPVKAEAEPEVDYEEHLRTEIMYHRALALDPENTLLLSNFAQFLYLVLHDHDRAEYYFKRAVGIKPADPESLSRYANFLWLVRKDLGAAEEAYLEAIAAEPSNTYYAANYAHFLWNTGGEDTCYPLDGDNAC</sequence>
<dbReference type="Gene3D" id="1.25.40.10">
    <property type="entry name" value="Tetratricopeptide repeat domain"/>
    <property type="match status" value="1"/>
</dbReference>
<evidence type="ECO:0000313" key="2">
    <source>
        <dbReference type="EMBL" id="KAJ6826753.1"/>
    </source>
</evidence>
<comment type="caution">
    <text evidence="2">The sequence shown here is derived from an EMBL/GenBank/DDBJ whole genome shotgun (WGS) entry which is preliminary data.</text>
</comment>
<dbReference type="PANTHER" id="PTHR26312">
    <property type="entry name" value="TETRATRICOPEPTIDE REPEAT PROTEIN 5"/>
    <property type="match status" value="1"/>
</dbReference>
<evidence type="ECO:0000256" key="1">
    <source>
        <dbReference type="SAM" id="MobiDB-lite"/>
    </source>
</evidence>
<dbReference type="SUPFAM" id="SSF48452">
    <property type="entry name" value="TPR-like"/>
    <property type="match status" value="1"/>
</dbReference>
<feature type="compositionally biased region" description="Low complexity" evidence="1">
    <location>
        <begin position="98"/>
        <end position="116"/>
    </location>
</feature>
<reference evidence="2" key="1">
    <citation type="journal article" date="2023" name="GigaByte">
        <title>Genome assembly of the bearded iris, Iris pallida Lam.</title>
        <authorList>
            <person name="Bruccoleri R.E."/>
            <person name="Oakeley E.J."/>
            <person name="Faust A.M.E."/>
            <person name="Altorfer M."/>
            <person name="Dessus-Babus S."/>
            <person name="Burckhardt D."/>
            <person name="Oertli M."/>
            <person name="Naumann U."/>
            <person name="Petersen F."/>
            <person name="Wong J."/>
        </authorList>
    </citation>
    <scope>NUCLEOTIDE SEQUENCE</scope>
    <source>
        <strain evidence="2">GSM-AAB239-AS_SAM_17_03QT</strain>
    </source>
</reference>
<proteinExistence type="predicted"/>
<dbReference type="PANTHER" id="PTHR26312:SF132">
    <property type="entry name" value="OS01G0855200 PROTEIN"/>
    <property type="match status" value="1"/>
</dbReference>
<dbReference type="Proteomes" id="UP001140949">
    <property type="component" value="Unassembled WGS sequence"/>
</dbReference>
<dbReference type="InterPro" id="IPR011990">
    <property type="entry name" value="TPR-like_helical_dom_sf"/>
</dbReference>
<protein>
    <submittedName>
        <fullName evidence="2">Uncharacterized protein</fullName>
    </submittedName>
</protein>